<evidence type="ECO:0000256" key="1">
    <source>
        <dbReference type="ARBA" id="ARBA00004742"/>
    </source>
</evidence>
<dbReference type="PANTHER" id="PTHR30031">
    <property type="entry name" value="PHOSPHOENOLPYRUVATE CARBOXYKINASE ATP"/>
    <property type="match status" value="1"/>
</dbReference>
<dbReference type="EMBL" id="CABFVA020000022">
    <property type="protein sequence ID" value="VVM05463.1"/>
    <property type="molecule type" value="Genomic_DNA"/>
</dbReference>
<dbReference type="Gene3D" id="3.90.228.20">
    <property type="match status" value="1"/>
</dbReference>
<feature type="binding site" evidence="10">
    <location>
        <position position="282"/>
    </location>
    <ligand>
        <name>ATP</name>
        <dbReference type="ChEBI" id="CHEBI:30616"/>
    </ligand>
</feature>
<keyword evidence="8 10" id="KW-0456">Lyase</keyword>
<dbReference type="PIRSF" id="PIRSF006294">
    <property type="entry name" value="PEP_crbxkin"/>
    <property type="match status" value="1"/>
</dbReference>
<reference evidence="11 12" key="1">
    <citation type="submission" date="2019-09" db="EMBL/GenBank/DDBJ databases">
        <authorList>
            <person name="Cremers G."/>
        </authorList>
    </citation>
    <scope>NUCLEOTIDE SEQUENCE [LARGE SCALE GENOMIC DNA]</scope>
    <source>
        <strain evidence="11">4A</strain>
    </source>
</reference>
<dbReference type="CDD" id="cd00484">
    <property type="entry name" value="PEPCK_ATP"/>
    <property type="match status" value="1"/>
</dbReference>
<organism evidence="11 12">
    <name type="scientific">Methylacidimicrobium tartarophylax</name>
    <dbReference type="NCBI Taxonomy" id="1041768"/>
    <lineage>
        <taxon>Bacteria</taxon>
        <taxon>Pseudomonadati</taxon>
        <taxon>Verrucomicrobiota</taxon>
        <taxon>Methylacidimicrobium</taxon>
    </lineage>
</organism>
<comment type="function">
    <text evidence="10">Involved in the gluconeogenesis. Catalyzes the conversion of oxaloacetate (OAA) to phosphoenolpyruvate (PEP) through direct phosphoryl transfer between the nucleoside triphosphate and OAA.</text>
</comment>
<sequence length="529" mass="58119">MGETSGLNYLGIRNVREVYWNLTTPALYEAAIRRYEGMVSHLGPFVFRTGEHTGRLPKDKFLVQESSSQEAIWWGPVNQALSEESFEQLRRRLLAYLQGKDLFVQDCYGGSDPHYRIPLRIVAERAVHALFARTLFVREMDRSKLPHAKPAFTIIHAPDFHADPGFDGTRSEAFITIHLGKGLVLIGGTAYAGEIKKSVFTILNYLLPLQGILSMHCSANFGPSPDDTALFFGLSGTGKTTLSADPHRTLIGDDEHGWTDSGIFNFEGGCYAKAIHLSATGEPEIYAASQRFGTLLENVSLDVETRRIDFDDESLTENTRSAYPVDYLPHAAADGMGGHPKNVVFLTCDAFGVLPPVSRLTQDQALYHFLSGYTAKVAGTEVGIRSPEATFSTCFGAPFLVHPPKTYAELLKKKLAAHGSRVWLVNTGWSGGPYGEGSRISLAATRAIVRAICNGSLAKADFVAEPFFDLQIPRACPDVDAAILLPQSTWKNPENYRHQAQRLAALFREHFARFGSDVPADLAKAGPLI</sequence>
<evidence type="ECO:0000256" key="6">
    <source>
        <dbReference type="ARBA" id="ARBA00022793"/>
    </source>
</evidence>
<comment type="similarity">
    <text evidence="2 10">Belongs to the phosphoenolpyruvate carboxykinase (ATP) family.</text>
</comment>
<keyword evidence="7 10" id="KW-0067">ATP-binding</keyword>
<evidence type="ECO:0000256" key="5">
    <source>
        <dbReference type="ARBA" id="ARBA00022741"/>
    </source>
</evidence>
<dbReference type="NCBIfam" id="NF006821">
    <property type="entry name" value="PRK09344.1-3"/>
    <property type="match status" value="1"/>
</dbReference>
<evidence type="ECO:0000313" key="11">
    <source>
        <dbReference type="EMBL" id="VVM05463.1"/>
    </source>
</evidence>
<evidence type="ECO:0000256" key="10">
    <source>
        <dbReference type="HAMAP-Rule" id="MF_00453"/>
    </source>
</evidence>
<dbReference type="RefSeq" id="WP_142659570.1">
    <property type="nucleotide sequence ID" value="NZ_CABFVA020000022.1"/>
</dbReference>
<proteinExistence type="inferred from homology"/>
<dbReference type="Proteomes" id="UP000334923">
    <property type="component" value="Unassembled WGS sequence"/>
</dbReference>
<dbReference type="UniPathway" id="UPA00138"/>
<dbReference type="GO" id="GO:0004612">
    <property type="term" value="F:phosphoenolpyruvate carboxykinase (ATP) activity"/>
    <property type="evidence" value="ECO:0007669"/>
    <property type="project" value="UniProtKB-UniRule"/>
</dbReference>
<dbReference type="GO" id="GO:0006094">
    <property type="term" value="P:gluconeogenesis"/>
    <property type="evidence" value="ECO:0007669"/>
    <property type="project" value="UniProtKB-UniRule"/>
</dbReference>
<protein>
    <recommendedName>
        <fullName evidence="3 10">Phosphoenolpyruvate carboxykinase (ATP)</fullName>
        <shortName evidence="10">PCK</shortName>
        <shortName evidence="10">PEP carboxykinase</shortName>
        <shortName evidence="10">PEPCK</shortName>
        <ecNumber evidence="3 10">4.1.1.49</ecNumber>
    </recommendedName>
</protein>
<dbReference type="AlphaFoldDB" id="A0A5E6M7X7"/>
<feature type="binding site" evidence="10">
    <location>
        <position position="254"/>
    </location>
    <ligand>
        <name>Mn(2+)</name>
        <dbReference type="ChEBI" id="CHEBI:29035"/>
    </ligand>
</feature>
<dbReference type="InterPro" id="IPR008210">
    <property type="entry name" value="PEP_carboxykinase_N"/>
</dbReference>
<dbReference type="PANTHER" id="PTHR30031:SF0">
    <property type="entry name" value="PHOSPHOENOLPYRUVATE CARBOXYKINASE (ATP)"/>
    <property type="match status" value="1"/>
</dbReference>
<dbReference type="GO" id="GO:0016301">
    <property type="term" value="F:kinase activity"/>
    <property type="evidence" value="ECO:0007669"/>
    <property type="project" value="UniProtKB-KW"/>
</dbReference>
<feature type="binding site" evidence="10">
    <location>
        <position position="216"/>
    </location>
    <ligand>
        <name>Mn(2+)</name>
        <dbReference type="ChEBI" id="CHEBI:29035"/>
    </ligand>
</feature>
<dbReference type="InterPro" id="IPR001272">
    <property type="entry name" value="PEP_carboxykinase_ATP"/>
</dbReference>
<gene>
    <name evidence="11" type="primary">E4.1.1.49</name>
    <name evidence="10 11" type="synonym">pckA</name>
    <name evidence="11" type="ORF">MAMT_00636</name>
</gene>
<dbReference type="Gene3D" id="2.170.8.10">
    <property type="entry name" value="Phosphoenolpyruvate Carboxykinase, domain 2"/>
    <property type="match status" value="1"/>
</dbReference>
<dbReference type="SUPFAM" id="SSF53795">
    <property type="entry name" value="PEP carboxykinase-like"/>
    <property type="match status" value="1"/>
</dbReference>
<dbReference type="OrthoDB" id="9806325at2"/>
<feature type="binding site" evidence="10">
    <location>
        <position position="55"/>
    </location>
    <ligand>
        <name>substrate</name>
    </ligand>
</feature>
<feature type="binding site" evidence="10">
    <location>
        <position position="445"/>
    </location>
    <ligand>
        <name>ATP</name>
        <dbReference type="ChEBI" id="CHEBI:30616"/>
    </ligand>
</feature>
<feature type="binding site" evidence="10">
    <location>
        <position position="197"/>
    </location>
    <ligand>
        <name>Mn(2+)</name>
        <dbReference type="ChEBI" id="CHEBI:29035"/>
    </ligand>
</feature>
<keyword evidence="10" id="KW-0963">Cytoplasm</keyword>
<name>A0A5E6M7X7_9BACT</name>
<keyword evidence="6 10" id="KW-0210">Decarboxylase</keyword>
<dbReference type="GO" id="GO:0005524">
    <property type="term" value="F:ATP binding"/>
    <property type="evidence" value="ECO:0007669"/>
    <property type="project" value="UniProtKB-UniRule"/>
</dbReference>
<accession>A0A5E6M7X7</accession>
<feature type="binding site" evidence="10">
    <location>
        <position position="320"/>
    </location>
    <ligand>
        <name>substrate</name>
    </ligand>
</feature>
<comment type="subcellular location">
    <subcellularLocation>
        <location evidence="10">Cytoplasm</location>
    </subcellularLocation>
</comment>
<comment type="pathway">
    <text evidence="1 10">Carbohydrate biosynthesis; gluconeogenesis.</text>
</comment>
<evidence type="ECO:0000256" key="7">
    <source>
        <dbReference type="ARBA" id="ARBA00022840"/>
    </source>
</evidence>
<feature type="binding site" evidence="10">
    <location>
        <position position="320"/>
    </location>
    <ligand>
        <name>ATP</name>
        <dbReference type="ChEBI" id="CHEBI:30616"/>
    </ligand>
</feature>
<keyword evidence="12" id="KW-1185">Reference proteome</keyword>
<dbReference type="SUPFAM" id="SSF68923">
    <property type="entry name" value="PEP carboxykinase N-terminal domain"/>
    <property type="match status" value="1"/>
</dbReference>
<dbReference type="InterPro" id="IPR013035">
    <property type="entry name" value="PEP_carboxykinase_C"/>
</dbReference>
<evidence type="ECO:0000256" key="2">
    <source>
        <dbReference type="ARBA" id="ARBA00006052"/>
    </source>
</evidence>
<keyword evidence="10" id="KW-0464">Manganese</keyword>
<evidence type="ECO:0000256" key="9">
    <source>
        <dbReference type="ARBA" id="ARBA00047371"/>
    </source>
</evidence>
<evidence type="ECO:0000313" key="12">
    <source>
        <dbReference type="Proteomes" id="UP000334923"/>
    </source>
</evidence>
<dbReference type="Pfam" id="PF01293">
    <property type="entry name" value="PEPCK_ATP"/>
    <property type="match status" value="1"/>
</dbReference>
<dbReference type="NCBIfam" id="NF006820">
    <property type="entry name" value="PRK09344.1-2"/>
    <property type="match status" value="1"/>
</dbReference>
<feature type="binding site" evidence="10">
    <location>
        <position position="197"/>
    </location>
    <ligand>
        <name>ATP</name>
        <dbReference type="ChEBI" id="CHEBI:30616"/>
    </ligand>
</feature>
<keyword evidence="11" id="KW-0670">Pyruvate</keyword>
<dbReference type="InterPro" id="IPR015994">
    <property type="entry name" value="PEPCK_ATP_CS"/>
</dbReference>
<comment type="cofactor">
    <cofactor evidence="10">
        <name>Mn(2+)</name>
        <dbReference type="ChEBI" id="CHEBI:29035"/>
    </cofactor>
    <text evidence="10">Binds 1 Mn(2+) ion per subunit.</text>
</comment>
<evidence type="ECO:0000256" key="3">
    <source>
        <dbReference type="ARBA" id="ARBA00012363"/>
    </source>
</evidence>
<keyword evidence="5 10" id="KW-0547">Nucleotide-binding</keyword>
<feature type="binding site" evidence="10">
    <location>
        <position position="216"/>
    </location>
    <ligand>
        <name>ATP</name>
        <dbReference type="ChEBI" id="CHEBI:30616"/>
    </ligand>
</feature>
<feature type="binding site" evidence="10">
    <location>
        <position position="197"/>
    </location>
    <ligand>
        <name>substrate</name>
    </ligand>
</feature>
<dbReference type="EC" id="4.1.1.49" evidence="3 10"/>
<keyword evidence="10" id="KW-0479">Metal-binding</keyword>
<dbReference type="Gene3D" id="3.40.449.10">
    <property type="entry name" value="Phosphoenolpyruvate Carboxykinase, domain 1"/>
    <property type="match status" value="1"/>
</dbReference>
<feature type="binding site" evidence="10">
    <location>
        <begin position="439"/>
        <end position="440"/>
    </location>
    <ligand>
        <name>ATP</name>
        <dbReference type="ChEBI" id="CHEBI:30616"/>
    </ligand>
</feature>
<keyword evidence="4 10" id="KW-0312">Gluconeogenesis</keyword>
<keyword evidence="11" id="KW-0808">Transferase</keyword>
<evidence type="ECO:0000256" key="8">
    <source>
        <dbReference type="ARBA" id="ARBA00023239"/>
    </source>
</evidence>
<dbReference type="PROSITE" id="PS00532">
    <property type="entry name" value="PEPCK_ATP"/>
    <property type="match status" value="1"/>
</dbReference>
<dbReference type="GO" id="GO:0046872">
    <property type="term" value="F:metal ion binding"/>
    <property type="evidence" value="ECO:0007669"/>
    <property type="project" value="UniProtKB-KW"/>
</dbReference>
<dbReference type="NCBIfam" id="TIGR00224">
    <property type="entry name" value="pckA"/>
    <property type="match status" value="1"/>
</dbReference>
<keyword evidence="11" id="KW-0418">Kinase</keyword>
<comment type="catalytic activity">
    <reaction evidence="9 10">
        <text>oxaloacetate + ATP = phosphoenolpyruvate + ADP + CO2</text>
        <dbReference type="Rhea" id="RHEA:18617"/>
        <dbReference type="ChEBI" id="CHEBI:16452"/>
        <dbReference type="ChEBI" id="CHEBI:16526"/>
        <dbReference type="ChEBI" id="CHEBI:30616"/>
        <dbReference type="ChEBI" id="CHEBI:58702"/>
        <dbReference type="ChEBI" id="CHEBI:456216"/>
        <dbReference type="EC" id="4.1.1.49"/>
    </reaction>
</comment>
<evidence type="ECO:0000256" key="4">
    <source>
        <dbReference type="ARBA" id="ARBA00022432"/>
    </source>
</evidence>
<feature type="binding site" evidence="10">
    <location>
        <begin position="233"/>
        <end position="241"/>
    </location>
    <ligand>
        <name>ATP</name>
        <dbReference type="ChEBI" id="CHEBI:30616"/>
    </ligand>
</feature>
<feature type="binding site" evidence="10">
    <location>
        <position position="191"/>
    </location>
    <ligand>
        <name>substrate</name>
    </ligand>
</feature>
<dbReference type="GO" id="GO:0005829">
    <property type="term" value="C:cytosol"/>
    <property type="evidence" value="ECO:0007669"/>
    <property type="project" value="TreeGrafter"/>
</dbReference>
<dbReference type="HAMAP" id="MF_00453">
    <property type="entry name" value="PEPCK_ATP"/>
    <property type="match status" value="1"/>
</dbReference>